<protein>
    <submittedName>
        <fullName evidence="1 2">Uncharacterized protein</fullName>
    </submittedName>
</protein>
<reference evidence="2" key="3">
    <citation type="submission" date="2015-04" db="UniProtKB">
        <authorList>
            <consortium name="EnsemblPlants"/>
        </authorList>
    </citation>
    <scope>IDENTIFICATION</scope>
    <source>
        <strain evidence="2">cv. Jemalong A17</strain>
    </source>
</reference>
<organism evidence="1 3">
    <name type="scientific">Medicago truncatula</name>
    <name type="common">Barrel medic</name>
    <name type="synonym">Medicago tribuloides</name>
    <dbReference type="NCBI Taxonomy" id="3880"/>
    <lineage>
        <taxon>Eukaryota</taxon>
        <taxon>Viridiplantae</taxon>
        <taxon>Streptophyta</taxon>
        <taxon>Embryophyta</taxon>
        <taxon>Tracheophyta</taxon>
        <taxon>Spermatophyta</taxon>
        <taxon>Magnoliopsida</taxon>
        <taxon>eudicotyledons</taxon>
        <taxon>Gunneridae</taxon>
        <taxon>Pentapetalae</taxon>
        <taxon>rosids</taxon>
        <taxon>fabids</taxon>
        <taxon>Fabales</taxon>
        <taxon>Fabaceae</taxon>
        <taxon>Papilionoideae</taxon>
        <taxon>50 kb inversion clade</taxon>
        <taxon>NPAAA clade</taxon>
        <taxon>Hologalegina</taxon>
        <taxon>IRL clade</taxon>
        <taxon>Trifolieae</taxon>
        <taxon>Medicago</taxon>
    </lineage>
</organism>
<keyword evidence="3" id="KW-1185">Reference proteome</keyword>
<accession>G7KKY3</accession>
<evidence type="ECO:0000313" key="1">
    <source>
        <dbReference type="EMBL" id="AES74754.1"/>
    </source>
</evidence>
<evidence type="ECO:0000313" key="2">
    <source>
        <dbReference type="EnsemblPlants" id="AES74754"/>
    </source>
</evidence>
<dbReference type="PaxDb" id="3880-AES74754"/>
<proteinExistence type="predicted"/>
<dbReference type="AlphaFoldDB" id="G7KKY3"/>
<reference evidence="1 3" key="1">
    <citation type="journal article" date="2011" name="Nature">
        <title>The Medicago genome provides insight into the evolution of rhizobial symbioses.</title>
        <authorList>
            <person name="Young N.D."/>
            <person name="Debelle F."/>
            <person name="Oldroyd G.E."/>
            <person name="Geurts R."/>
            <person name="Cannon S.B."/>
            <person name="Udvardi M.K."/>
            <person name="Benedito V.A."/>
            <person name="Mayer K.F."/>
            <person name="Gouzy J."/>
            <person name="Schoof H."/>
            <person name="Van de Peer Y."/>
            <person name="Proost S."/>
            <person name="Cook D.R."/>
            <person name="Meyers B.C."/>
            <person name="Spannagl M."/>
            <person name="Cheung F."/>
            <person name="De Mita S."/>
            <person name="Krishnakumar V."/>
            <person name="Gundlach H."/>
            <person name="Zhou S."/>
            <person name="Mudge J."/>
            <person name="Bharti A.K."/>
            <person name="Murray J.D."/>
            <person name="Naoumkina M.A."/>
            <person name="Rosen B."/>
            <person name="Silverstein K.A."/>
            <person name="Tang H."/>
            <person name="Rombauts S."/>
            <person name="Zhao P.X."/>
            <person name="Zhou P."/>
            <person name="Barbe V."/>
            <person name="Bardou P."/>
            <person name="Bechner M."/>
            <person name="Bellec A."/>
            <person name="Berger A."/>
            <person name="Berges H."/>
            <person name="Bidwell S."/>
            <person name="Bisseling T."/>
            <person name="Choisne N."/>
            <person name="Couloux A."/>
            <person name="Denny R."/>
            <person name="Deshpande S."/>
            <person name="Dai X."/>
            <person name="Doyle J.J."/>
            <person name="Dudez A.M."/>
            <person name="Farmer A.D."/>
            <person name="Fouteau S."/>
            <person name="Franken C."/>
            <person name="Gibelin C."/>
            <person name="Gish J."/>
            <person name="Goldstein S."/>
            <person name="Gonzalez A.J."/>
            <person name="Green P.J."/>
            <person name="Hallab A."/>
            <person name="Hartog M."/>
            <person name="Hua A."/>
            <person name="Humphray S.J."/>
            <person name="Jeong D.H."/>
            <person name="Jing Y."/>
            <person name="Jocker A."/>
            <person name="Kenton S.M."/>
            <person name="Kim D.J."/>
            <person name="Klee K."/>
            <person name="Lai H."/>
            <person name="Lang C."/>
            <person name="Lin S."/>
            <person name="Macmil S.L."/>
            <person name="Magdelenat G."/>
            <person name="Matthews L."/>
            <person name="McCorrison J."/>
            <person name="Monaghan E.L."/>
            <person name="Mun J.H."/>
            <person name="Najar F.Z."/>
            <person name="Nicholson C."/>
            <person name="Noirot C."/>
            <person name="O'Bleness M."/>
            <person name="Paule C.R."/>
            <person name="Poulain J."/>
            <person name="Prion F."/>
            <person name="Qin B."/>
            <person name="Qu C."/>
            <person name="Retzel E.F."/>
            <person name="Riddle C."/>
            <person name="Sallet E."/>
            <person name="Samain S."/>
            <person name="Samson N."/>
            <person name="Sanders I."/>
            <person name="Saurat O."/>
            <person name="Scarpelli C."/>
            <person name="Schiex T."/>
            <person name="Segurens B."/>
            <person name="Severin A.J."/>
            <person name="Sherrier D.J."/>
            <person name="Shi R."/>
            <person name="Sims S."/>
            <person name="Singer S.R."/>
            <person name="Sinharoy S."/>
            <person name="Sterck L."/>
            <person name="Viollet A."/>
            <person name="Wang B.B."/>
            <person name="Wang K."/>
            <person name="Wang M."/>
            <person name="Wang X."/>
            <person name="Warfsmann J."/>
            <person name="Weissenbach J."/>
            <person name="White D.D."/>
            <person name="White J.D."/>
            <person name="Wiley G.B."/>
            <person name="Wincker P."/>
            <person name="Xing Y."/>
            <person name="Yang L."/>
            <person name="Yao Z."/>
            <person name="Ying F."/>
            <person name="Zhai J."/>
            <person name="Zhou L."/>
            <person name="Zuber A."/>
            <person name="Denarie J."/>
            <person name="Dixon R.A."/>
            <person name="May G.D."/>
            <person name="Schwartz D.C."/>
            <person name="Rogers J."/>
            <person name="Quetier F."/>
            <person name="Town C.D."/>
            <person name="Roe B.A."/>
        </authorList>
    </citation>
    <scope>NUCLEOTIDE SEQUENCE [LARGE SCALE GENOMIC DNA]</scope>
    <source>
        <strain evidence="1">A17</strain>
        <strain evidence="2 3">cv. Jemalong A17</strain>
    </source>
</reference>
<dbReference type="STRING" id="3880.G7KKY3"/>
<name>G7KKY3_MEDTR</name>
<dbReference type="EMBL" id="CM001222">
    <property type="protein sequence ID" value="AES74754.1"/>
    <property type="molecule type" value="Genomic_DNA"/>
</dbReference>
<gene>
    <name evidence="1" type="ordered locus">MTR_6g012750</name>
</gene>
<dbReference type="HOGENOM" id="CLU_1752464_0_0_1"/>
<dbReference type="EnsemblPlants" id="AES74754">
    <property type="protein sequence ID" value="AES74754"/>
    <property type="gene ID" value="MTR_6g012750"/>
</dbReference>
<reference evidence="1 3" key="2">
    <citation type="journal article" date="2014" name="BMC Genomics">
        <title>An improved genome release (version Mt4.0) for the model legume Medicago truncatula.</title>
        <authorList>
            <person name="Tang H."/>
            <person name="Krishnakumar V."/>
            <person name="Bidwell S."/>
            <person name="Rosen B."/>
            <person name="Chan A."/>
            <person name="Zhou S."/>
            <person name="Gentzbittel L."/>
            <person name="Childs K.L."/>
            <person name="Yandell M."/>
            <person name="Gundlach H."/>
            <person name="Mayer K.F."/>
            <person name="Schwartz D.C."/>
            <person name="Town C.D."/>
        </authorList>
    </citation>
    <scope>GENOME REANNOTATION</scope>
    <source>
        <strain evidence="2 3">cv. Jemalong A17</strain>
    </source>
</reference>
<dbReference type="Proteomes" id="UP000002051">
    <property type="component" value="Chromosome 6"/>
</dbReference>
<sequence length="149" mass="16258">MLMLLEGIGLGSCLNTGIAKTNSYDDNSPTKGIFNTASAGILIYMALVDLLAATRVQFISSGRAGSMSLIFITDDVWGIIVMDVLMRRNGARCEEAKESITVNFALRAMRPASRDTIQKQGVCYCLSRIEGYKPRIARMEQQAKGKLTA</sequence>
<evidence type="ECO:0000313" key="3">
    <source>
        <dbReference type="Proteomes" id="UP000002051"/>
    </source>
</evidence>